<organism evidence="1">
    <name type="scientific">Arion vulgaris</name>
    <dbReference type="NCBI Taxonomy" id="1028688"/>
    <lineage>
        <taxon>Eukaryota</taxon>
        <taxon>Metazoa</taxon>
        <taxon>Spiralia</taxon>
        <taxon>Lophotrochozoa</taxon>
        <taxon>Mollusca</taxon>
        <taxon>Gastropoda</taxon>
        <taxon>Heterobranchia</taxon>
        <taxon>Euthyneura</taxon>
        <taxon>Panpulmonata</taxon>
        <taxon>Eupulmonata</taxon>
        <taxon>Stylommatophora</taxon>
        <taxon>Helicina</taxon>
        <taxon>Arionoidea</taxon>
        <taxon>Arionidae</taxon>
        <taxon>Arion</taxon>
    </lineage>
</organism>
<proteinExistence type="predicted"/>
<dbReference type="AlphaFoldDB" id="A0A0B7AW81"/>
<reference evidence="1" key="1">
    <citation type="submission" date="2014-12" db="EMBL/GenBank/DDBJ databases">
        <title>Insight into the proteome of Arion vulgaris.</title>
        <authorList>
            <person name="Aradska J."/>
            <person name="Bulat T."/>
            <person name="Smidak R."/>
            <person name="Sarate P."/>
            <person name="Gangsoo J."/>
            <person name="Sialana F."/>
            <person name="Bilban M."/>
            <person name="Lubec G."/>
        </authorList>
    </citation>
    <scope>NUCLEOTIDE SEQUENCE</scope>
    <source>
        <tissue evidence="1">Skin</tissue>
    </source>
</reference>
<gene>
    <name evidence="1" type="primary">ORF147196</name>
</gene>
<protein>
    <submittedName>
        <fullName evidence="1">Uncharacterized protein</fullName>
    </submittedName>
</protein>
<evidence type="ECO:0000313" key="1">
    <source>
        <dbReference type="EMBL" id="CEK85264.1"/>
    </source>
</evidence>
<dbReference type="EMBL" id="HACG01038399">
    <property type="protein sequence ID" value="CEK85264.1"/>
    <property type="molecule type" value="Transcribed_RNA"/>
</dbReference>
<name>A0A0B7AW81_9EUPU</name>
<accession>A0A0B7AW81</accession>
<sequence length="49" mass="5823">VIREASLHTKICQRCHIRPHDRLNSQRVNEEEVQMFVEIHDHLCLLGMS</sequence>
<feature type="non-terminal residue" evidence="1">
    <location>
        <position position="1"/>
    </location>
</feature>